<proteinExistence type="predicted"/>
<protein>
    <submittedName>
        <fullName evidence="1">WbqC-like protein</fullName>
    </submittedName>
</protein>
<accession>A0A075HBA3</accession>
<sequence length="185" mass="21850">MKMILAGAQPDYLPYIGFFHKMSNCDSYMIVDHVQFSKKVFQNRNRIKGKNGIILLTVPVLTKNKFEQPIKDVLINNQVNWQKKHFRSITLNYQNATYYDDFRDFFEKIYSEKWNKLIELNEYIIMHIAKLLEIDLPIQKSSEFNFVGKKTDLLIEMCQKTNADIYLSGEGGRAYVDDTKFKKII</sequence>
<dbReference type="AlphaFoldDB" id="A0A075HBA3"/>
<name>A0A075HBA3_9ARCH</name>
<evidence type="ECO:0000313" key="1">
    <source>
        <dbReference type="EMBL" id="AIF11058.1"/>
    </source>
</evidence>
<dbReference type="EMBL" id="KF900908">
    <property type="protein sequence ID" value="AIF11058.1"/>
    <property type="molecule type" value="Genomic_DNA"/>
</dbReference>
<organism evidence="1">
    <name type="scientific">uncultured marine thaumarchaeote KM3_48_E01</name>
    <dbReference type="NCBI Taxonomy" id="1456170"/>
    <lineage>
        <taxon>Archaea</taxon>
        <taxon>Nitrososphaerota</taxon>
        <taxon>environmental samples</taxon>
    </lineage>
</organism>
<dbReference type="Pfam" id="PF08889">
    <property type="entry name" value="WbqC"/>
    <property type="match status" value="1"/>
</dbReference>
<reference evidence="1" key="1">
    <citation type="journal article" date="2014" name="Genome Biol. Evol.">
        <title>Pangenome evidence for extensive interdomain horizontal transfer affecting lineage core and shell genes in uncultured planktonic thaumarchaeota and euryarchaeota.</title>
        <authorList>
            <person name="Deschamps P."/>
            <person name="Zivanovic Y."/>
            <person name="Moreira D."/>
            <person name="Rodriguez-Valera F."/>
            <person name="Lopez-Garcia P."/>
        </authorList>
    </citation>
    <scope>NUCLEOTIDE SEQUENCE</scope>
</reference>
<dbReference type="InterPro" id="IPR014985">
    <property type="entry name" value="WbqC"/>
</dbReference>